<dbReference type="Pfam" id="PF13561">
    <property type="entry name" value="adh_short_C2"/>
    <property type="match status" value="1"/>
</dbReference>
<dbReference type="SUPFAM" id="SSF51735">
    <property type="entry name" value="NAD(P)-binding Rossmann-fold domains"/>
    <property type="match status" value="1"/>
</dbReference>
<dbReference type="InterPro" id="IPR002347">
    <property type="entry name" value="SDR_fam"/>
</dbReference>
<sequence length="45" mass="4789">MDRIAPNLPLRCGGQPEEVAEAILWLLSARSSYVTGSFIDLAGGL</sequence>
<keyword evidence="2" id="KW-1185">Reference proteome</keyword>
<dbReference type="EMBL" id="BAABJP010000063">
    <property type="protein sequence ID" value="GAA5175114.1"/>
    <property type="molecule type" value="Genomic_DNA"/>
</dbReference>
<evidence type="ECO:0000313" key="1">
    <source>
        <dbReference type="EMBL" id="GAA5175114.1"/>
    </source>
</evidence>
<dbReference type="RefSeq" id="WP_185063182.1">
    <property type="nucleotide sequence ID" value="NZ_BAABJP010000063.1"/>
</dbReference>
<proteinExistence type="predicted"/>
<accession>A0ABP9RDE6</accession>
<protein>
    <recommendedName>
        <fullName evidence="3">Enoyl-ACP reductase-like protein</fullName>
    </recommendedName>
</protein>
<dbReference type="Gene3D" id="3.40.50.720">
    <property type="entry name" value="NAD(P)-binding Rossmann-like Domain"/>
    <property type="match status" value="1"/>
</dbReference>
<name>A0ABP9RDE6_9PSEU</name>
<dbReference type="Proteomes" id="UP001428817">
    <property type="component" value="Unassembled WGS sequence"/>
</dbReference>
<comment type="caution">
    <text evidence="1">The sequence shown here is derived from an EMBL/GenBank/DDBJ whole genome shotgun (WGS) entry which is preliminary data.</text>
</comment>
<evidence type="ECO:0000313" key="2">
    <source>
        <dbReference type="Proteomes" id="UP001428817"/>
    </source>
</evidence>
<evidence type="ECO:0008006" key="3">
    <source>
        <dbReference type="Google" id="ProtNLM"/>
    </source>
</evidence>
<gene>
    <name evidence="1" type="ORF">GCM10023321_80480</name>
</gene>
<reference evidence="2" key="1">
    <citation type="journal article" date="2019" name="Int. J. Syst. Evol. Microbiol.">
        <title>The Global Catalogue of Microorganisms (GCM) 10K type strain sequencing project: providing services to taxonomists for standard genome sequencing and annotation.</title>
        <authorList>
            <consortium name="The Broad Institute Genomics Platform"/>
            <consortium name="The Broad Institute Genome Sequencing Center for Infectious Disease"/>
            <person name="Wu L."/>
            <person name="Ma J."/>
        </authorList>
    </citation>
    <scope>NUCLEOTIDE SEQUENCE [LARGE SCALE GENOMIC DNA]</scope>
    <source>
        <strain evidence="2">JCM 18303</strain>
    </source>
</reference>
<dbReference type="InterPro" id="IPR036291">
    <property type="entry name" value="NAD(P)-bd_dom_sf"/>
</dbReference>
<organism evidence="1 2">
    <name type="scientific">Pseudonocardia eucalypti</name>
    <dbReference type="NCBI Taxonomy" id="648755"/>
    <lineage>
        <taxon>Bacteria</taxon>
        <taxon>Bacillati</taxon>
        <taxon>Actinomycetota</taxon>
        <taxon>Actinomycetes</taxon>
        <taxon>Pseudonocardiales</taxon>
        <taxon>Pseudonocardiaceae</taxon>
        <taxon>Pseudonocardia</taxon>
    </lineage>
</organism>